<dbReference type="InterPro" id="IPR036291">
    <property type="entry name" value="NAD(P)-bd_dom_sf"/>
</dbReference>
<dbReference type="PANTHER" id="PTHR24320:SF148">
    <property type="entry name" value="NAD(P)-BINDING ROSSMANN-FOLD SUPERFAMILY PROTEIN"/>
    <property type="match status" value="1"/>
</dbReference>
<dbReference type="PRINTS" id="PR00081">
    <property type="entry name" value="GDHRDH"/>
</dbReference>
<organism evidence="3 4">
    <name type="scientific">Mucor plumbeus</name>
    <dbReference type="NCBI Taxonomy" id="97098"/>
    <lineage>
        <taxon>Eukaryota</taxon>
        <taxon>Fungi</taxon>
        <taxon>Fungi incertae sedis</taxon>
        <taxon>Mucoromycota</taxon>
        <taxon>Mucoromycotina</taxon>
        <taxon>Mucoromycetes</taxon>
        <taxon>Mucorales</taxon>
        <taxon>Mucorineae</taxon>
        <taxon>Mucoraceae</taxon>
        <taxon>Mucor</taxon>
    </lineage>
</organism>
<dbReference type="Proteomes" id="UP000650833">
    <property type="component" value="Unassembled WGS sequence"/>
</dbReference>
<protein>
    <submittedName>
        <fullName evidence="3">Uncharacterized protein</fullName>
    </submittedName>
</protein>
<dbReference type="GO" id="GO:0016491">
    <property type="term" value="F:oxidoreductase activity"/>
    <property type="evidence" value="ECO:0007669"/>
    <property type="project" value="UniProtKB-KW"/>
</dbReference>
<comment type="caution">
    <text evidence="3">The sequence shown here is derived from an EMBL/GenBank/DDBJ whole genome shotgun (WGS) entry which is preliminary data.</text>
</comment>
<accession>A0A8H7R677</accession>
<dbReference type="EMBL" id="JAEPRC010000180">
    <property type="protein sequence ID" value="KAG2205181.1"/>
    <property type="molecule type" value="Genomic_DNA"/>
</dbReference>
<comment type="similarity">
    <text evidence="1">Belongs to the short-chain dehydrogenases/reductases (SDR) family.</text>
</comment>
<evidence type="ECO:0000313" key="4">
    <source>
        <dbReference type="Proteomes" id="UP000650833"/>
    </source>
</evidence>
<evidence type="ECO:0000313" key="3">
    <source>
        <dbReference type="EMBL" id="KAG2205181.1"/>
    </source>
</evidence>
<dbReference type="OrthoDB" id="191139at2759"/>
<proteinExistence type="inferred from homology"/>
<name>A0A8H7R677_9FUNG</name>
<evidence type="ECO:0000256" key="2">
    <source>
        <dbReference type="ARBA" id="ARBA00023002"/>
    </source>
</evidence>
<dbReference type="Pfam" id="PF00106">
    <property type="entry name" value="adh_short"/>
    <property type="match status" value="1"/>
</dbReference>
<dbReference type="PANTHER" id="PTHR24320">
    <property type="entry name" value="RETINOL DEHYDROGENASE"/>
    <property type="match status" value="1"/>
</dbReference>
<evidence type="ECO:0000256" key="1">
    <source>
        <dbReference type="ARBA" id="ARBA00006484"/>
    </source>
</evidence>
<keyword evidence="4" id="KW-1185">Reference proteome</keyword>
<dbReference type="Gene3D" id="3.40.50.720">
    <property type="entry name" value="NAD(P)-binding Rossmann-like Domain"/>
    <property type="match status" value="1"/>
</dbReference>
<gene>
    <name evidence="3" type="ORF">INT46_009898</name>
</gene>
<reference evidence="3" key="1">
    <citation type="submission" date="2020-12" db="EMBL/GenBank/DDBJ databases">
        <title>Metabolic potential, ecology and presence of endohyphal bacteria is reflected in genomic diversity of Mucoromycotina.</title>
        <authorList>
            <person name="Muszewska A."/>
            <person name="Okrasinska A."/>
            <person name="Steczkiewicz K."/>
            <person name="Drgas O."/>
            <person name="Orlowska M."/>
            <person name="Perlinska-Lenart U."/>
            <person name="Aleksandrzak-Piekarczyk T."/>
            <person name="Szatraj K."/>
            <person name="Zielenkiewicz U."/>
            <person name="Pilsyk S."/>
            <person name="Malc E."/>
            <person name="Mieczkowski P."/>
            <person name="Kruszewska J.S."/>
            <person name="Biernat P."/>
            <person name="Pawlowska J."/>
        </authorList>
    </citation>
    <scope>NUCLEOTIDE SEQUENCE</scope>
    <source>
        <strain evidence="3">CBS 226.32</strain>
    </source>
</reference>
<dbReference type="AlphaFoldDB" id="A0A8H7R677"/>
<keyword evidence="2" id="KW-0560">Oxidoreductase</keyword>
<dbReference type="InterPro" id="IPR002347">
    <property type="entry name" value="SDR_fam"/>
</dbReference>
<dbReference type="SUPFAM" id="SSF51735">
    <property type="entry name" value="NAD(P)-binding Rossmann-fold domains"/>
    <property type="match status" value="1"/>
</dbReference>
<sequence>MNEHQVDTLIQSYENTKPKTAVITGGDSGIGLEICKGLLDAGFHVIIGTRSIELCQNVMDDLKKQTGSDKISCIDIDLTLFKSVKRFVAEIKKRTSQYEIQLLINNAGVMNIPCKFTKDGYETQCQTNFLSPILLTQLLLPWMNTKFGRVLFASSSTLYAINDLDTTFPSCTYGLDGLEHYAYSKACVAQIVSRLAKSTRVKIYAYHPGTVRTRLFAHTTVFNLPIVSKLFNFIMLTPKEGSQTPLQLCLQKDLGESGTYWANGRTQTVPDVNINGKKNDIDTLWKDTLSKCEI</sequence>